<evidence type="ECO:0000256" key="19">
    <source>
        <dbReference type="ARBA" id="ARBA00031825"/>
    </source>
</evidence>
<evidence type="ECO:0000256" key="4">
    <source>
        <dbReference type="ARBA" id="ARBA00005189"/>
    </source>
</evidence>
<evidence type="ECO:0000256" key="23">
    <source>
        <dbReference type="ARBA" id="ARBA00033406"/>
    </source>
</evidence>
<evidence type="ECO:0000256" key="24">
    <source>
        <dbReference type="SAM" id="Phobius"/>
    </source>
</evidence>
<dbReference type="EMBL" id="CAJVAP010000004">
    <property type="protein sequence ID" value="CAG7601593.1"/>
    <property type="molecule type" value="Genomic_DNA"/>
</dbReference>
<evidence type="ECO:0000313" key="25">
    <source>
        <dbReference type="EMBL" id="CAG7601593.1"/>
    </source>
</evidence>
<comment type="catalytic activity">
    <reaction evidence="1">
        <text>a 1,2-diacyl-sn-glycero-3-phosphate + CTP + H(+) = a CDP-1,2-diacyl-sn-glycerol + diphosphate</text>
        <dbReference type="Rhea" id="RHEA:16229"/>
        <dbReference type="ChEBI" id="CHEBI:15378"/>
        <dbReference type="ChEBI" id="CHEBI:33019"/>
        <dbReference type="ChEBI" id="CHEBI:37563"/>
        <dbReference type="ChEBI" id="CHEBI:58332"/>
        <dbReference type="ChEBI" id="CHEBI:58608"/>
        <dbReference type="EC" id="2.7.7.41"/>
    </reaction>
</comment>
<gene>
    <name evidence="25" type="primary">cdsA</name>
    <name evidence="25" type="ORF">LEUCIP111803_00482</name>
</gene>
<reference evidence="25" key="1">
    <citation type="submission" date="2021-06" db="EMBL/GenBank/DDBJ databases">
        <authorList>
            <person name="Criscuolo A."/>
        </authorList>
    </citation>
    <scope>NUCLEOTIDE SEQUENCE</scope>
    <source>
        <strain evidence="25">CIP111803</strain>
    </source>
</reference>
<evidence type="ECO:0000256" key="6">
    <source>
        <dbReference type="ARBA" id="ARBA00012487"/>
    </source>
</evidence>
<evidence type="ECO:0000256" key="12">
    <source>
        <dbReference type="ARBA" id="ARBA00022695"/>
    </source>
</evidence>
<dbReference type="PANTHER" id="PTHR46382:SF1">
    <property type="entry name" value="PHOSPHATIDATE CYTIDYLYLTRANSFERASE"/>
    <property type="match status" value="1"/>
</dbReference>
<evidence type="ECO:0000256" key="18">
    <source>
        <dbReference type="ARBA" id="ARBA00029893"/>
    </source>
</evidence>
<evidence type="ECO:0000256" key="5">
    <source>
        <dbReference type="ARBA" id="ARBA00010185"/>
    </source>
</evidence>
<comment type="pathway">
    <text evidence="4">Lipid metabolism.</text>
</comment>
<keyword evidence="13 24" id="KW-1133">Transmembrane helix</keyword>
<keyword evidence="17" id="KW-1208">Phospholipid metabolism</keyword>
<evidence type="ECO:0000256" key="17">
    <source>
        <dbReference type="ARBA" id="ARBA00023264"/>
    </source>
</evidence>
<evidence type="ECO:0000256" key="2">
    <source>
        <dbReference type="ARBA" id="ARBA00004651"/>
    </source>
</evidence>
<evidence type="ECO:0000256" key="8">
    <source>
        <dbReference type="ARBA" id="ARBA00022475"/>
    </source>
</evidence>
<comment type="pathway">
    <text evidence="3">Phospholipid metabolism; CDP-diacylglycerol biosynthesis; CDP-diacylglycerol from sn-glycerol 3-phosphate: step 3/3.</text>
</comment>
<evidence type="ECO:0000256" key="14">
    <source>
        <dbReference type="ARBA" id="ARBA00023098"/>
    </source>
</evidence>
<evidence type="ECO:0000256" key="21">
    <source>
        <dbReference type="ARBA" id="ARBA00032396"/>
    </source>
</evidence>
<comment type="subcellular location">
    <subcellularLocation>
        <location evidence="2">Cell membrane</location>
        <topology evidence="2">Multi-pass membrane protein</topology>
    </subcellularLocation>
</comment>
<comment type="similarity">
    <text evidence="5">Belongs to the CDS family.</text>
</comment>
<dbReference type="AlphaFoldDB" id="A0A916NG34"/>
<protein>
    <recommendedName>
        <fullName evidence="7">Phosphatidate cytidylyltransferase</fullName>
        <ecNumber evidence="6">2.7.7.41</ecNumber>
    </recommendedName>
    <alternativeName>
        <fullName evidence="20">CDP-DAG synthase</fullName>
    </alternativeName>
    <alternativeName>
        <fullName evidence="22">CDP-DG synthase</fullName>
    </alternativeName>
    <alternativeName>
        <fullName evidence="18">CDP-diacylglycerol synthase</fullName>
    </alternativeName>
    <alternativeName>
        <fullName evidence="21">CDP-diglyceride pyrophosphorylase</fullName>
    </alternativeName>
    <alternativeName>
        <fullName evidence="23">CDP-diglyceride synthase</fullName>
    </alternativeName>
    <alternativeName>
        <fullName evidence="19">CTP:phosphatidate cytidylyltransferase</fullName>
    </alternativeName>
</protein>
<keyword evidence="14" id="KW-0443">Lipid metabolism</keyword>
<evidence type="ECO:0000256" key="7">
    <source>
        <dbReference type="ARBA" id="ARBA00019373"/>
    </source>
</evidence>
<dbReference type="GO" id="GO:0004605">
    <property type="term" value="F:phosphatidate cytidylyltransferase activity"/>
    <property type="evidence" value="ECO:0007669"/>
    <property type="project" value="UniProtKB-EC"/>
</dbReference>
<keyword evidence="12 25" id="KW-0548">Nucleotidyltransferase</keyword>
<evidence type="ECO:0000256" key="16">
    <source>
        <dbReference type="ARBA" id="ARBA00023209"/>
    </source>
</evidence>
<dbReference type="GO" id="GO:0016024">
    <property type="term" value="P:CDP-diacylglycerol biosynthetic process"/>
    <property type="evidence" value="ECO:0007669"/>
    <property type="project" value="TreeGrafter"/>
</dbReference>
<evidence type="ECO:0000256" key="13">
    <source>
        <dbReference type="ARBA" id="ARBA00022989"/>
    </source>
</evidence>
<keyword evidence="8" id="KW-1003">Cell membrane</keyword>
<proteinExistence type="inferred from homology"/>
<dbReference type="Proteomes" id="UP000693892">
    <property type="component" value="Unassembled WGS sequence"/>
</dbReference>
<evidence type="ECO:0000256" key="15">
    <source>
        <dbReference type="ARBA" id="ARBA00023136"/>
    </source>
</evidence>
<accession>A0A916NG34</accession>
<dbReference type="EC" id="2.7.7.41" evidence="6"/>
<sequence length="317" mass="33600">MSEPDRDEDARSELRAQFDEARAHFDEARAHFEATNARIEQRAGRNLFLAIGSGLIFAAAFLASLFIVKQVFAVLVVLLVAVALVELAAAFRVAGRRVPRAGVVVGGLIITSGAFFLGAEGMLLGLFAGSLLLTLWRLIEGLLPAWEVPPKTLIRDVFSGLFTLVYVAFLASFAILLLDAPRGEWWVFALVLVVVSVDVGAYAAGVTLGRHKMTPRISPNKTWEGFAGAAVAAVLAGVVISLTGLQQPWWVGVVLGAVVLLTATGGDLTESLIKRNLGVKDMSSWVPGHGGFLDRLDSLLPSAVGVYGVALTLGVLG</sequence>
<feature type="transmembrane region" description="Helical" evidence="24">
    <location>
        <begin position="72"/>
        <end position="91"/>
    </location>
</feature>
<dbReference type="GO" id="GO:0005886">
    <property type="term" value="C:plasma membrane"/>
    <property type="evidence" value="ECO:0007669"/>
    <property type="project" value="UniProtKB-SubCell"/>
</dbReference>
<evidence type="ECO:0000256" key="3">
    <source>
        <dbReference type="ARBA" id="ARBA00005119"/>
    </source>
</evidence>
<dbReference type="PANTHER" id="PTHR46382">
    <property type="entry name" value="PHOSPHATIDATE CYTIDYLYLTRANSFERASE"/>
    <property type="match status" value="1"/>
</dbReference>
<keyword evidence="26" id="KW-1185">Reference proteome</keyword>
<dbReference type="Pfam" id="PF01148">
    <property type="entry name" value="CTP_transf_1"/>
    <property type="match status" value="1"/>
</dbReference>
<evidence type="ECO:0000256" key="1">
    <source>
        <dbReference type="ARBA" id="ARBA00001698"/>
    </source>
</evidence>
<feature type="transmembrane region" description="Helical" evidence="24">
    <location>
        <begin position="47"/>
        <end position="66"/>
    </location>
</feature>
<feature type="transmembrane region" description="Helical" evidence="24">
    <location>
        <begin position="98"/>
        <end position="117"/>
    </location>
</feature>
<keyword evidence="15 24" id="KW-0472">Membrane</keyword>
<feature type="transmembrane region" description="Helical" evidence="24">
    <location>
        <begin position="249"/>
        <end position="268"/>
    </location>
</feature>
<evidence type="ECO:0000256" key="20">
    <source>
        <dbReference type="ARBA" id="ARBA00032253"/>
    </source>
</evidence>
<evidence type="ECO:0000256" key="22">
    <source>
        <dbReference type="ARBA" id="ARBA00032743"/>
    </source>
</evidence>
<feature type="transmembrane region" description="Helical" evidence="24">
    <location>
        <begin position="225"/>
        <end position="243"/>
    </location>
</feature>
<organism evidence="25 26">
    <name type="scientific">Leucobacter soli</name>
    <dbReference type="NCBI Taxonomy" id="2812850"/>
    <lineage>
        <taxon>Bacteria</taxon>
        <taxon>Bacillati</taxon>
        <taxon>Actinomycetota</taxon>
        <taxon>Actinomycetes</taxon>
        <taxon>Micrococcales</taxon>
        <taxon>Microbacteriaceae</taxon>
        <taxon>Leucobacter</taxon>
    </lineage>
</organism>
<feature type="transmembrane region" description="Helical" evidence="24">
    <location>
        <begin position="184"/>
        <end position="204"/>
    </location>
</feature>
<evidence type="ECO:0000256" key="9">
    <source>
        <dbReference type="ARBA" id="ARBA00022516"/>
    </source>
</evidence>
<keyword evidence="11 24" id="KW-0812">Transmembrane</keyword>
<keyword evidence="9" id="KW-0444">Lipid biosynthesis</keyword>
<feature type="transmembrane region" description="Helical" evidence="24">
    <location>
        <begin position="157"/>
        <end position="178"/>
    </location>
</feature>
<comment type="caution">
    <text evidence="25">The sequence shown here is derived from an EMBL/GenBank/DDBJ whole genome shotgun (WGS) entry which is preliminary data.</text>
</comment>
<evidence type="ECO:0000313" key="26">
    <source>
        <dbReference type="Proteomes" id="UP000693892"/>
    </source>
</evidence>
<dbReference type="RefSeq" id="WP_218114130.1">
    <property type="nucleotide sequence ID" value="NZ_CAJVAP010000004.1"/>
</dbReference>
<keyword evidence="16" id="KW-0594">Phospholipid biosynthesis</keyword>
<evidence type="ECO:0000256" key="10">
    <source>
        <dbReference type="ARBA" id="ARBA00022679"/>
    </source>
</evidence>
<name>A0A916NG34_9MICO</name>
<keyword evidence="10 25" id="KW-0808">Transferase</keyword>
<evidence type="ECO:0000256" key="11">
    <source>
        <dbReference type="ARBA" id="ARBA00022692"/>
    </source>
</evidence>